<evidence type="ECO:0000313" key="1">
    <source>
        <dbReference type="EMBL" id="CAH1438976.1"/>
    </source>
</evidence>
<organism evidence="1 2">
    <name type="scientific">Lactuca virosa</name>
    <dbReference type="NCBI Taxonomy" id="75947"/>
    <lineage>
        <taxon>Eukaryota</taxon>
        <taxon>Viridiplantae</taxon>
        <taxon>Streptophyta</taxon>
        <taxon>Embryophyta</taxon>
        <taxon>Tracheophyta</taxon>
        <taxon>Spermatophyta</taxon>
        <taxon>Magnoliopsida</taxon>
        <taxon>eudicotyledons</taxon>
        <taxon>Gunneridae</taxon>
        <taxon>Pentapetalae</taxon>
        <taxon>asterids</taxon>
        <taxon>campanulids</taxon>
        <taxon>Asterales</taxon>
        <taxon>Asteraceae</taxon>
        <taxon>Cichorioideae</taxon>
        <taxon>Cichorieae</taxon>
        <taxon>Lactucinae</taxon>
        <taxon>Lactuca</taxon>
    </lineage>
</organism>
<name>A0AAU9NME7_9ASTR</name>
<reference evidence="1 2" key="1">
    <citation type="submission" date="2022-01" db="EMBL/GenBank/DDBJ databases">
        <authorList>
            <person name="Xiong W."/>
            <person name="Schranz E."/>
        </authorList>
    </citation>
    <scope>NUCLEOTIDE SEQUENCE [LARGE SCALE GENOMIC DNA]</scope>
</reference>
<dbReference type="EMBL" id="CAKMRJ010004445">
    <property type="protein sequence ID" value="CAH1438976.1"/>
    <property type="molecule type" value="Genomic_DNA"/>
</dbReference>
<protein>
    <submittedName>
        <fullName evidence="1">Uncharacterized protein</fullName>
    </submittedName>
</protein>
<dbReference type="AlphaFoldDB" id="A0AAU9NME7"/>
<evidence type="ECO:0000313" key="2">
    <source>
        <dbReference type="Proteomes" id="UP001157418"/>
    </source>
</evidence>
<accession>A0AAU9NME7</accession>
<keyword evidence="2" id="KW-1185">Reference proteome</keyword>
<proteinExistence type="predicted"/>
<gene>
    <name evidence="1" type="ORF">LVIROSA_LOCUS25203</name>
</gene>
<dbReference type="Proteomes" id="UP001157418">
    <property type="component" value="Unassembled WGS sequence"/>
</dbReference>
<sequence>MHTSMISRLLHHLLEAVLPDVRRRGFHSSDLLSRIKESVCYSSFSMEHMSWSFSINILGSPSFFLQFSQLINLGGQIRVINDLLLPLQCEFCLQNSGLDLTNMYPVDFRMTK</sequence>
<comment type="caution">
    <text evidence="1">The sequence shown here is derived from an EMBL/GenBank/DDBJ whole genome shotgun (WGS) entry which is preliminary data.</text>
</comment>